<dbReference type="Proteomes" id="UP000825935">
    <property type="component" value="Chromosome 2"/>
</dbReference>
<comment type="caution">
    <text evidence="2">The sequence shown here is derived from an EMBL/GenBank/DDBJ whole genome shotgun (WGS) entry which is preliminary data.</text>
</comment>
<sequence length="94" mass="10714">MGKNVVCSFAYWLTEAFFLCISYPPMSTFPRHCISYPPMLVMYSSTYCSATSNSLTMDTYIILINAPIESMNSHLDLSQSYFNIRATMNELLRG</sequence>
<gene>
    <name evidence="2" type="ORF">KP509_02G018200</name>
</gene>
<dbReference type="EMBL" id="CM035407">
    <property type="protein sequence ID" value="KAH7443079.1"/>
    <property type="molecule type" value="Genomic_DNA"/>
</dbReference>
<keyword evidence="1" id="KW-0732">Signal</keyword>
<feature type="signal peptide" evidence="1">
    <location>
        <begin position="1"/>
        <end position="16"/>
    </location>
</feature>
<evidence type="ECO:0008006" key="4">
    <source>
        <dbReference type="Google" id="ProtNLM"/>
    </source>
</evidence>
<reference evidence="2" key="1">
    <citation type="submission" date="2021-08" db="EMBL/GenBank/DDBJ databases">
        <title>WGS assembly of Ceratopteris richardii.</title>
        <authorList>
            <person name="Marchant D.B."/>
            <person name="Chen G."/>
            <person name="Jenkins J."/>
            <person name="Shu S."/>
            <person name="Leebens-Mack J."/>
            <person name="Grimwood J."/>
            <person name="Schmutz J."/>
            <person name="Soltis P."/>
            <person name="Soltis D."/>
            <person name="Chen Z.-H."/>
        </authorList>
    </citation>
    <scope>NUCLEOTIDE SEQUENCE</scope>
    <source>
        <strain evidence="2">Whitten #5841</strain>
        <tissue evidence="2">Leaf</tissue>
    </source>
</reference>
<dbReference type="AlphaFoldDB" id="A0A8T2VF34"/>
<keyword evidence="3" id="KW-1185">Reference proteome</keyword>
<evidence type="ECO:0000256" key="1">
    <source>
        <dbReference type="SAM" id="SignalP"/>
    </source>
</evidence>
<organism evidence="2 3">
    <name type="scientific">Ceratopteris richardii</name>
    <name type="common">Triangle waterfern</name>
    <dbReference type="NCBI Taxonomy" id="49495"/>
    <lineage>
        <taxon>Eukaryota</taxon>
        <taxon>Viridiplantae</taxon>
        <taxon>Streptophyta</taxon>
        <taxon>Embryophyta</taxon>
        <taxon>Tracheophyta</taxon>
        <taxon>Polypodiopsida</taxon>
        <taxon>Polypodiidae</taxon>
        <taxon>Polypodiales</taxon>
        <taxon>Pteridineae</taxon>
        <taxon>Pteridaceae</taxon>
        <taxon>Parkerioideae</taxon>
        <taxon>Ceratopteris</taxon>
    </lineage>
</organism>
<evidence type="ECO:0000313" key="2">
    <source>
        <dbReference type="EMBL" id="KAH7443079.1"/>
    </source>
</evidence>
<feature type="chain" id="PRO_5035726898" description="Secreted protein" evidence="1">
    <location>
        <begin position="17"/>
        <end position="94"/>
    </location>
</feature>
<name>A0A8T2VF34_CERRI</name>
<proteinExistence type="predicted"/>
<evidence type="ECO:0000313" key="3">
    <source>
        <dbReference type="Proteomes" id="UP000825935"/>
    </source>
</evidence>
<accession>A0A8T2VF34</accession>
<protein>
    <recommendedName>
        <fullName evidence="4">Secreted protein</fullName>
    </recommendedName>
</protein>